<organism evidence="2 3">
    <name type="scientific">Roseofilum casamattae BLCC-M143</name>
    <dbReference type="NCBI Taxonomy" id="3022442"/>
    <lineage>
        <taxon>Bacteria</taxon>
        <taxon>Bacillati</taxon>
        <taxon>Cyanobacteriota</taxon>
        <taxon>Cyanophyceae</taxon>
        <taxon>Desertifilales</taxon>
        <taxon>Desertifilaceae</taxon>
        <taxon>Roseofilum</taxon>
        <taxon>Roseofilum casamattae</taxon>
    </lineage>
</organism>
<feature type="region of interest" description="Disordered" evidence="1">
    <location>
        <begin position="1"/>
        <end position="23"/>
    </location>
</feature>
<reference evidence="2 3" key="1">
    <citation type="submission" date="2023-01" db="EMBL/GenBank/DDBJ databases">
        <title>Novel diversity within Roseofilum (Cyanobacteria; Desertifilaceae) from marine benthic mats with descriptions of four novel species.</title>
        <authorList>
            <person name="Wang Y."/>
            <person name="Berthold D.E."/>
            <person name="Hu J."/>
            <person name="Lefler F.W."/>
            <person name="Laughinghouse H.D. IV."/>
        </authorList>
    </citation>
    <scope>NUCLEOTIDE SEQUENCE [LARGE SCALE GENOMIC DNA]</scope>
    <source>
        <strain evidence="2 3">BLCC-M143</strain>
    </source>
</reference>
<evidence type="ECO:0000313" key="3">
    <source>
        <dbReference type="Proteomes" id="UP001232992"/>
    </source>
</evidence>
<dbReference type="Proteomes" id="UP001232992">
    <property type="component" value="Unassembled WGS sequence"/>
</dbReference>
<keyword evidence="3" id="KW-1185">Reference proteome</keyword>
<gene>
    <name evidence="2" type="ORF">PMH09_03305</name>
</gene>
<dbReference type="EMBL" id="JAQOSQ010000002">
    <property type="protein sequence ID" value="MDJ1182211.1"/>
    <property type="molecule type" value="Genomic_DNA"/>
</dbReference>
<dbReference type="RefSeq" id="WP_283756863.1">
    <property type="nucleotide sequence ID" value="NZ_JAQOSQ010000002.1"/>
</dbReference>
<accession>A0ABT7BUQ2</accession>
<comment type="caution">
    <text evidence="2">The sequence shown here is derived from an EMBL/GenBank/DDBJ whole genome shotgun (WGS) entry which is preliminary data.</text>
</comment>
<protein>
    <submittedName>
        <fullName evidence="2">Uncharacterized protein</fullName>
    </submittedName>
</protein>
<evidence type="ECO:0000313" key="2">
    <source>
        <dbReference type="EMBL" id="MDJ1182211.1"/>
    </source>
</evidence>
<proteinExistence type="predicted"/>
<sequence length="122" mass="13891">MNYTSPDGYGDRTDSHLPVGTPKESVADIDYTDLAIEVLTTQDPYLIRSLTDFLTVLPNPCHVQSILQNAVDRLSQSDLQSYRWIVEHSAYLIPYLDLTPQDNTLPFSFGEDRQLSMYDSFL</sequence>
<name>A0ABT7BUQ2_9CYAN</name>
<evidence type="ECO:0000256" key="1">
    <source>
        <dbReference type="SAM" id="MobiDB-lite"/>
    </source>
</evidence>